<dbReference type="AlphaFoldDB" id="L7CK41"/>
<protein>
    <submittedName>
        <fullName evidence="1">Uncharacterized protein</fullName>
    </submittedName>
</protein>
<comment type="caution">
    <text evidence="1">The sequence shown here is derived from an EMBL/GenBank/DDBJ whole genome shotgun (WGS) entry which is preliminary data.</text>
</comment>
<reference evidence="1 2" key="1">
    <citation type="journal article" date="2013" name="Mar. Genomics">
        <title>Expression of sulfatases in Rhodopirellula baltica and the diversity of sulfatases in the genus Rhodopirellula.</title>
        <authorList>
            <person name="Wegner C.E."/>
            <person name="Richter-Heitmann T."/>
            <person name="Klindworth A."/>
            <person name="Klockow C."/>
            <person name="Richter M."/>
            <person name="Achstetter T."/>
            <person name="Glockner F.O."/>
            <person name="Harder J."/>
        </authorList>
    </citation>
    <scope>NUCLEOTIDE SEQUENCE [LARGE SCALE GENOMIC DNA]</scope>
    <source>
        <strain evidence="1 2">SWK14</strain>
    </source>
</reference>
<dbReference type="PATRIC" id="fig|993516.3.peg.1509"/>
<evidence type="ECO:0000313" key="1">
    <source>
        <dbReference type="EMBL" id="ELP34644.1"/>
    </source>
</evidence>
<dbReference type="EMBL" id="AMWG01000026">
    <property type="protein sequence ID" value="ELP34644.1"/>
    <property type="molecule type" value="Genomic_DNA"/>
</dbReference>
<evidence type="ECO:0000313" key="2">
    <source>
        <dbReference type="Proteomes" id="UP000010959"/>
    </source>
</evidence>
<organism evidence="1 2">
    <name type="scientific">Rhodopirellula baltica SWK14</name>
    <dbReference type="NCBI Taxonomy" id="993516"/>
    <lineage>
        <taxon>Bacteria</taxon>
        <taxon>Pseudomonadati</taxon>
        <taxon>Planctomycetota</taxon>
        <taxon>Planctomycetia</taxon>
        <taxon>Pirellulales</taxon>
        <taxon>Pirellulaceae</taxon>
        <taxon>Rhodopirellula</taxon>
    </lineage>
</organism>
<sequence>MVIHLFYLATPELSRAEQIEIMAKETGVQRTQQYRCRDSFIYMGRPLLKEPNLASRFVTESVNRLSQPSTPETARYESIKRARAGEIIVTEIADSIIAAHLPELTASVSSNTDPLQAACSVEADTQLNATLLIRCDDAASGEDDANATHHNRRRREPDIETIKAMDQKRHEIDEFKASRDYQLGECIHQDNAVQVFVRSVNQKSAPTAEAIHYAIQQAYRKLCHSNPVQAIVADTLEPSR</sequence>
<gene>
    <name evidence="1" type="ORF">RBSWK_01431</name>
</gene>
<proteinExistence type="predicted"/>
<dbReference type="Proteomes" id="UP000010959">
    <property type="component" value="Unassembled WGS sequence"/>
</dbReference>
<name>L7CK41_RHOBT</name>
<accession>L7CK41</accession>